<keyword evidence="2" id="KW-0408">Iron</keyword>
<evidence type="ECO:0000313" key="5">
    <source>
        <dbReference type="EMBL" id="SHI08335.1"/>
    </source>
</evidence>
<keyword evidence="3" id="KW-0411">Iron-sulfur</keyword>
<name>A0A1M5Y8D0_9CLOT</name>
<dbReference type="STRING" id="1121306.SAMN02745196_02734"/>
<sequence length="448" mass="49638">MNGKYKDLFKELLLAYKNNEFLEKLDDIKSKSNLKEEEFIKLVASLCGVEIDISSNYKEDLLDAIANYSNNTKIVSKIAACTSTCTSHNKKTKCESSCPFDAILYNALEKETYIDNDKCADCGICIDACPHGNFVDKVEFMPLFDLINKNATVIAAVAPAISGQFGDDVSMNQMRSAFKKLGFTEMIEVAFFADMLTLKEAFEFNDHIKTEDDLMITSCCCPMWVGMLKKVYGDLVKHVTPSVSPMIAAGRVMKELNPNCKVVFIGPCVAKKAEAREKDLLGAIDFVLTFQELKEIFDVLNIEPSKLEEDKSTEYASKGGRLYARTGGVSIAIEDAIKKLFPEKAKLLKPVQGNGVKECKELLMKAQEKNLNANFIEGMGCVGGCVGGPKKLIPTDKGKEHVDDFANSSQVKVAIDSSCMLEFLNRLGITCIEDFGSESKTEIFHREF</sequence>
<dbReference type="InterPro" id="IPR017896">
    <property type="entry name" value="4Fe4S_Fe-S-bd"/>
</dbReference>
<evidence type="ECO:0000256" key="3">
    <source>
        <dbReference type="ARBA" id="ARBA00023014"/>
    </source>
</evidence>
<reference evidence="5 6" key="1">
    <citation type="submission" date="2016-11" db="EMBL/GenBank/DDBJ databases">
        <authorList>
            <person name="Jaros S."/>
            <person name="Januszkiewicz K."/>
            <person name="Wedrychowicz H."/>
        </authorList>
    </citation>
    <scope>NUCLEOTIDE SEQUENCE [LARGE SCALE GENOMIC DNA]</scope>
    <source>
        <strain evidence="5 6">DSM 3089</strain>
    </source>
</reference>
<evidence type="ECO:0000256" key="1">
    <source>
        <dbReference type="ARBA" id="ARBA00022723"/>
    </source>
</evidence>
<dbReference type="Gene3D" id="3.40.950.10">
    <property type="entry name" value="Fe-only Hydrogenase (Larger Subunit), Chain L, domain 3"/>
    <property type="match status" value="1"/>
</dbReference>
<evidence type="ECO:0000256" key="2">
    <source>
        <dbReference type="ARBA" id="ARBA00023004"/>
    </source>
</evidence>
<dbReference type="AlphaFoldDB" id="A0A1M5Y8D0"/>
<dbReference type="Gene3D" id="3.30.70.20">
    <property type="match status" value="1"/>
</dbReference>
<dbReference type="EMBL" id="FQXP01000012">
    <property type="protein sequence ID" value="SHI08335.1"/>
    <property type="molecule type" value="Genomic_DNA"/>
</dbReference>
<accession>A0A1M5Y8D0</accession>
<dbReference type="OrthoDB" id="9798098at2"/>
<dbReference type="RefSeq" id="WP_072832560.1">
    <property type="nucleotide sequence ID" value="NZ_FQXP01000012.1"/>
</dbReference>
<protein>
    <submittedName>
        <fullName evidence="5">Iron only hydrogenase large subunit, C-terminal domain</fullName>
    </submittedName>
</protein>
<evidence type="ECO:0000313" key="6">
    <source>
        <dbReference type="Proteomes" id="UP000184526"/>
    </source>
</evidence>
<dbReference type="GO" id="GO:0046872">
    <property type="term" value="F:metal ion binding"/>
    <property type="evidence" value="ECO:0007669"/>
    <property type="project" value="UniProtKB-KW"/>
</dbReference>
<dbReference type="Proteomes" id="UP000184526">
    <property type="component" value="Unassembled WGS sequence"/>
</dbReference>
<organism evidence="5 6">
    <name type="scientific">Clostridium collagenovorans DSM 3089</name>
    <dbReference type="NCBI Taxonomy" id="1121306"/>
    <lineage>
        <taxon>Bacteria</taxon>
        <taxon>Bacillati</taxon>
        <taxon>Bacillota</taxon>
        <taxon>Clostridia</taxon>
        <taxon>Eubacteriales</taxon>
        <taxon>Clostridiaceae</taxon>
        <taxon>Clostridium</taxon>
    </lineage>
</organism>
<gene>
    <name evidence="5" type="ORF">SAMN02745196_02734</name>
</gene>
<keyword evidence="6" id="KW-1185">Reference proteome</keyword>
<keyword evidence="1" id="KW-0479">Metal-binding</keyword>
<dbReference type="GO" id="GO:0051536">
    <property type="term" value="F:iron-sulfur cluster binding"/>
    <property type="evidence" value="ECO:0007669"/>
    <property type="project" value="UniProtKB-KW"/>
</dbReference>
<dbReference type="SUPFAM" id="SSF53920">
    <property type="entry name" value="Fe-only hydrogenase"/>
    <property type="match status" value="1"/>
</dbReference>
<dbReference type="PROSITE" id="PS51379">
    <property type="entry name" value="4FE4S_FER_2"/>
    <property type="match status" value="1"/>
</dbReference>
<dbReference type="Pfam" id="PF00037">
    <property type="entry name" value="Fer4"/>
    <property type="match status" value="1"/>
</dbReference>
<dbReference type="InterPro" id="IPR050340">
    <property type="entry name" value="Cytosolic_Fe-S_CAF"/>
</dbReference>
<dbReference type="InterPro" id="IPR004108">
    <property type="entry name" value="Fe_hydrogenase_lsu_C"/>
</dbReference>
<dbReference type="InterPro" id="IPR017900">
    <property type="entry name" value="4Fe4S_Fe_S_CS"/>
</dbReference>
<evidence type="ECO:0000259" key="4">
    <source>
        <dbReference type="PROSITE" id="PS51379"/>
    </source>
</evidence>
<dbReference type="SUPFAM" id="SSF54862">
    <property type="entry name" value="4Fe-4S ferredoxins"/>
    <property type="match status" value="1"/>
</dbReference>
<dbReference type="PROSITE" id="PS00198">
    <property type="entry name" value="4FE4S_FER_1"/>
    <property type="match status" value="1"/>
</dbReference>
<dbReference type="PANTHER" id="PTHR11615">
    <property type="entry name" value="NITRATE, FORMATE, IRON DEHYDROGENASE"/>
    <property type="match status" value="1"/>
</dbReference>
<proteinExistence type="predicted"/>
<feature type="domain" description="4Fe-4S ferredoxin-type" evidence="4">
    <location>
        <begin position="110"/>
        <end position="140"/>
    </location>
</feature>
<dbReference type="InterPro" id="IPR009016">
    <property type="entry name" value="Fe_hydrogenase"/>
</dbReference>
<dbReference type="Pfam" id="PF02906">
    <property type="entry name" value="Fe_hyd_lg_C"/>
    <property type="match status" value="1"/>
</dbReference>